<dbReference type="GO" id="GO:0016491">
    <property type="term" value="F:oxidoreductase activity"/>
    <property type="evidence" value="ECO:0007669"/>
    <property type="project" value="UniProtKB-KW"/>
</dbReference>
<dbReference type="Gene3D" id="3.50.50.60">
    <property type="entry name" value="FAD/NAD(P)-binding domain"/>
    <property type="match status" value="1"/>
</dbReference>
<evidence type="ECO:0000256" key="1">
    <source>
        <dbReference type="ARBA" id="ARBA00023002"/>
    </source>
</evidence>
<dbReference type="GO" id="GO:0005737">
    <property type="term" value="C:cytoplasm"/>
    <property type="evidence" value="ECO:0007669"/>
    <property type="project" value="TreeGrafter"/>
</dbReference>
<reference evidence="3 4" key="1">
    <citation type="submission" date="2020-04" db="EMBL/GenBank/DDBJ databases">
        <title>Paraburkholderia sp. RP-4-7 isolated from soil.</title>
        <authorList>
            <person name="Dahal R.H."/>
        </authorList>
    </citation>
    <scope>NUCLEOTIDE SEQUENCE [LARGE SCALE GENOMIC DNA]</scope>
    <source>
        <strain evidence="3 4">RP-4-7</strain>
    </source>
</reference>
<dbReference type="InterPro" id="IPR036188">
    <property type="entry name" value="FAD/NAD-bd_sf"/>
</dbReference>
<dbReference type="RefSeq" id="WP_169483510.1">
    <property type="nucleotide sequence ID" value="NZ_JABBGJ010000001.1"/>
</dbReference>
<dbReference type="Pfam" id="PF01266">
    <property type="entry name" value="DAO"/>
    <property type="match status" value="1"/>
</dbReference>
<protein>
    <submittedName>
        <fullName evidence="3">FAD-binding oxidoreductase</fullName>
    </submittedName>
</protein>
<dbReference type="AlphaFoldDB" id="A0A848I8V0"/>
<evidence type="ECO:0000313" key="3">
    <source>
        <dbReference type="EMBL" id="NML96544.1"/>
    </source>
</evidence>
<evidence type="ECO:0000259" key="2">
    <source>
        <dbReference type="Pfam" id="PF01266"/>
    </source>
</evidence>
<sequence>MLKFENQAHVPSYYAATANDRTCHPPLDATVSADVCVIGGGLTGLSTALNLAERGYSVVLLEASKIGWGASGRNGGQLIAGYSCGIDTFASYMPEEDVQRVWAMGLESIEIVKERVEKHGIDCDLTFGYLSAANKPRHVDALRAWRDAAESRFGYREYRFVERDEMRRYVASDRYLGGLYHAGSGHLHPLNYTLGLARAARDAGVSIHEDTSAHAIGKTAQGHRVTCASGQVNARYVVLACNAYLGRLAPALARKIMPVATYLIATEPLGDAKANDTMPADVAICDCNAALDYFRLSKDRRMLWGGKASSSTRTPRELAAAMQRDMLKTFPQLAAAKIDYAWGGFVDATMNHAPHFGRLEPTVYFAQGFSGHGVNVTGLAGRLIAEAIDAQAARFDLFGKIRHRNFPGGRLLRKPMLMLAMTWHQMMDAR</sequence>
<proteinExistence type="predicted"/>
<evidence type="ECO:0000313" key="4">
    <source>
        <dbReference type="Proteomes" id="UP000544134"/>
    </source>
</evidence>
<dbReference type="Gene3D" id="3.30.9.10">
    <property type="entry name" value="D-Amino Acid Oxidase, subunit A, domain 2"/>
    <property type="match status" value="1"/>
</dbReference>
<dbReference type="InterPro" id="IPR006076">
    <property type="entry name" value="FAD-dep_OxRdtase"/>
</dbReference>
<accession>A0A848I8V0</accession>
<organism evidence="3 4">
    <name type="scientific">Paraburkholderia polaris</name>
    <dbReference type="NCBI Taxonomy" id="2728848"/>
    <lineage>
        <taxon>Bacteria</taxon>
        <taxon>Pseudomonadati</taxon>
        <taxon>Pseudomonadota</taxon>
        <taxon>Betaproteobacteria</taxon>
        <taxon>Burkholderiales</taxon>
        <taxon>Burkholderiaceae</taxon>
        <taxon>Paraburkholderia</taxon>
    </lineage>
</organism>
<keyword evidence="4" id="KW-1185">Reference proteome</keyword>
<dbReference type="PANTHER" id="PTHR13847:SF281">
    <property type="entry name" value="FAD DEPENDENT OXIDOREDUCTASE DOMAIN-CONTAINING PROTEIN"/>
    <property type="match status" value="1"/>
</dbReference>
<feature type="domain" description="FAD dependent oxidoreductase" evidence="2">
    <location>
        <begin position="34"/>
        <end position="386"/>
    </location>
</feature>
<dbReference type="PANTHER" id="PTHR13847">
    <property type="entry name" value="SARCOSINE DEHYDROGENASE-RELATED"/>
    <property type="match status" value="1"/>
</dbReference>
<gene>
    <name evidence="3" type="ORF">HHL24_00995</name>
</gene>
<dbReference type="EMBL" id="JABBGJ010000001">
    <property type="protein sequence ID" value="NML96544.1"/>
    <property type="molecule type" value="Genomic_DNA"/>
</dbReference>
<comment type="caution">
    <text evidence="3">The sequence shown here is derived from an EMBL/GenBank/DDBJ whole genome shotgun (WGS) entry which is preliminary data.</text>
</comment>
<name>A0A848I8V0_9BURK</name>
<dbReference type="Proteomes" id="UP000544134">
    <property type="component" value="Unassembled WGS sequence"/>
</dbReference>
<keyword evidence="1" id="KW-0560">Oxidoreductase</keyword>
<dbReference type="SUPFAM" id="SSF51905">
    <property type="entry name" value="FAD/NAD(P)-binding domain"/>
    <property type="match status" value="1"/>
</dbReference>